<dbReference type="SUPFAM" id="SSF46785">
    <property type="entry name" value="Winged helix' DNA-binding domain"/>
    <property type="match status" value="1"/>
</dbReference>
<organism evidence="6 7">
    <name type="scientific">Rhodococcus jostii</name>
    <dbReference type="NCBI Taxonomy" id="132919"/>
    <lineage>
        <taxon>Bacteria</taxon>
        <taxon>Bacillati</taxon>
        <taxon>Actinomycetota</taxon>
        <taxon>Actinomycetes</taxon>
        <taxon>Mycobacteriales</taxon>
        <taxon>Nocardiaceae</taxon>
        <taxon>Rhodococcus</taxon>
    </lineage>
</organism>
<dbReference type="PANTHER" id="PTHR30136">
    <property type="entry name" value="HELIX-TURN-HELIX TRANSCRIPTIONAL REGULATOR, ICLR FAMILY"/>
    <property type="match status" value="1"/>
</dbReference>
<dbReference type="Proteomes" id="UP001185737">
    <property type="component" value="Unassembled WGS sequence"/>
</dbReference>
<dbReference type="Gene3D" id="3.30.450.40">
    <property type="match status" value="1"/>
</dbReference>
<dbReference type="InterPro" id="IPR036390">
    <property type="entry name" value="WH_DNA-bd_sf"/>
</dbReference>
<dbReference type="InterPro" id="IPR029016">
    <property type="entry name" value="GAF-like_dom_sf"/>
</dbReference>
<dbReference type="PROSITE" id="PS51077">
    <property type="entry name" value="HTH_ICLR"/>
    <property type="match status" value="1"/>
</dbReference>
<accession>A0ABU4CN58</accession>
<keyword evidence="1" id="KW-0805">Transcription regulation</keyword>
<gene>
    <name evidence="6" type="ORF">R3Q59_31450</name>
</gene>
<feature type="domain" description="HTH iclR-type" evidence="4">
    <location>
        <begin position="8"/>
        <end position="67"/>
    </location>
</feature>
<proteinExistence type="predicted"/>
<keyword evidence="7" id="KW-1185">Reference proteome</keyword>
<keyword evidence="3" id="KW-0804">Transcription</keyword>
<evidence type="ECO:0000313" key="7">
    <source>
        <dbReference type="Proteomes" id="UP001185737"/>
    </source>
</evidence>
<dbReference type="EMBL" id="JAWLKA010000022">
    <property type="protein sequence ID" value="MDV6285001.1"/>
    <property type="molecule type" value="Genomic_DNA"/>
</dbReference>
<dbReference type="InterPro" id="IPR014757">
    <property type="entry name" value="Tscrpt_reg_IclR_C"/>
</dbReference>
<dbReference type="PROSITE" id="PS51078">
    <property type="entry name" value="ICLR_ED"/>
    <property type="match status" value="1"/>
</dbReference>
<protein>
    <submittedName>
        <fullName evidence="6">IclR family transcriptional regulator</fullName>
    </submittedName>
</protein>
<dbReference type="RefSeq" id="WP_317570673.1">
    <property type="nucleotide sequence ID" value="NZ_JAWLKA010000022.1"/>
</dbReference>
<sequence>MARSTSGESVMERVLRIIEAFDVSTPVLTVSEIARRADLPVTTAHRLVNELVDLRMLERAGPYQIRIGLRMWELSSRSSRVVRLRDVALPFMEDLHAVVRQHTQLGVLDGDEVLYIERLSAPGSMANATYVAGRLPAHACSAGLVLLAFASADVREEILSQPLARYTPNTVTDPQQLRKIFADIRVQGHCLADSMTIPNAVGAAAPVFDANGDIVAALTIVVPSDADRIVGHIPALMTAARGISRTVGIAGFNLTLPLASDTKFLAIHRKNRR</sequence>
<dbReference type="PANTHER" id="PTHR30136:SF24">
    <property type="entry name" value="HTH-TYPE TRANSCRIPTIONAL REPRESSOR ALLR"/>
    <property type="match status" value="1"/>
</dbReference>
<evidence type="ECO:0000256" key="2">
    <source>
        <dbReference type="ARBA" id="ARBA00023125"/>
    </source>
</evidence>
<dbReference type="SMART" id="SM00346">
    <property type="entry name" value="HTH_ICLR"/>
    <property type="match status" value="1"/>
</dbReference>
<reference evidence="6 7" key="1">
    <citation type="submission" date="2023-10" db="EMBL/GenBank/DDBJ databases">
        <title>Development of a sustainable strategy for remediation of hydrocarbon-contaminated territories based on the waste exchange concept.</title>
        <authorList>
            <person name="Krivoruchko A."/>
        </authorList>
    </citation>
    <scope>NUCLEOTIDE SEQUENCE [LARGE SCALE GENOMIC DNA]</scope>
    <source>
        <strain evidence="6 7">IEGM 60</strain>
    </source>
</reference>
<comment type="caution">
    <text evidence="6">The sequence shown here is derived from an EMBL/GenBank/DDBJ whole genome shotgun (WGS) entry which is preliminary data.</text>
</comment>
<dbReference type="Pfam" id="PF01614">
    <property type="entry name" value="IclR_C"/>
    <property type="match status" value="1"/>
</dbReference>
<dbReference type="InterPro" id="IPR050707">
    <property type="entry name" value="HTH_MetabolicPath_Reg"/>
</dbReference>
<evidence type="ECO:0000259" key="4">
    <source>
        <dbReference type="PROSITE" id="PS51077"/>
    </source>
</evidence>
<evidence type="ECO:0000313" key="6">
    <source>
        <dbReference type="EMBL" id="MDV6285001.1"/>
    </source>
</evidence>
<evidence type="ECO:0000259" key="5">
    <source>
        <dbReference type="PROSITE" id="PS51078"/>
    </source>
</evidence>
<evidence type="ECO:0000256" key="3">
    <source>
        <dbReference type="ARBA" id="ARBA00023163"/>
    </source>
</evidence>
<dbReference type="InterPro" id="IPR036388">
    <property type="entry name" value="WH-like_DNA-bd_sf"/>
</dbReference>
<dbReference type="Pfam" id="PF09339">
    <property type="entry name" value="HTH_IclR"/>
    <property type="match status" value="1"/>
</dbReference>
<keyword evidence="2" id="KW-0238">DNA-binding</keyword>
<dbReference type="Gene3D" id="1.10.10.10">
    <property type="entry name" value="Winged helix-like DNA-binding domain superfamily/Winged helix DNA-binding domain"/>
    <property type="match status" value="1"/>
</dbReference>
<evidence type="ECO:0000256" key="1">
    <source>
        <dbReference type="ARBA" id="ARBA00023015"/>
    </source>
</evidence>
<name>A0ABU4CN58_RHOJO</name>
<feature type="domain" description="IclR-ED" evidence="5">
    <location>
        <begin position="70"/>
        <end position="249"/>
    </location>
</feature>
<dbReference type="SUPFAM" id="SSF55781">
    <property type="entry name" value="GAF domain-like"/>
    <property type="match status" value="1"/>
</dbReference>
<dbReference type="InterPro" id="IPR005471">
    <property type="entry name" value="Tscrpt_reg_IclR_N"/>
</dbReference>